<dbReference type="Proteomes" id="UP001153636">
    <property type="component" value="Chromosome 6"/>
</dbReference>
<sequence length="709" mass="81090">MSTSRKVYYKEVVGDRQMYRRVANEVKSTVEMLKSISENNSDVSVTQFEDNETCTSLLNDSSHSSNQSLFSNSNVFRTKNNTEIEMNSNCVTYSPGMDASSSSRSSSSETTASSSSRSSSETNNLQSSLREWALRNNITLSGISELLHILFPLDSTLPLDARTLLHTPVSTVDHKQLDNGEYIHFGLIKILKRIIVKIPFGNSAPIISISFNIDGIPVFSNNNSPITFWPILGLIKNVGIKQKCFVRGVFCGKDKPKPINIFLNDFVQEVSFLVKNGLHCNGKMYSVKIHSFICDVPVKAYLKCIKGHNGYSSCDRCTVVGQYVNRHMIFDSMTSQKRTSESFLQQRDGDHHNSVSPLVSLPIDFINIFVIDYMHCVCLGVVKKMINSWIQGKFYNVRLKARDITLLSDYLTNLCTALPDEFNRKPSKITEISYWKATQFRTFLLYLGPIVLKEFMDIAVYEHFLLLQSAMSILLSKRHLNMLGCDLAEKFLCIFVKHSKHLYGLDFLVHNVHSLIHIVDDVRLYGVLDNISAFPFENHLRALKRLIRSANKPLKQLYRRLIELNQINKNAEPKDVQLNSNWRHSRGPLLSRTGSKQYNKIFFQNVKFCTYYYSRNNSYCLSEEKKVLQIHNILVYSETNIIFICKQFLSYKSLFTYPFDSSNLQIFVVDNLSVLIEINITDILTKCIVFPLKDNTLASFPLLHNIYTA</sequence>
<proteinExistence type="predicted"/>
<organism evidence="2 3">
    <name type="scientific">Psylliodes chrysocephalus</name>
    <dbReference type="NCBI Taxonomy" id="3402493"/>
    <lineage>
        <taxon>Eukaryota</taxon>
        <taxon>Metazoa</taxon>
        <taxon>Ecdysozoa</taxon>
        <taxon>Arthropoda</taxon>
        <taxon>Hexapoda</taxon>
        <taxon>Insecta</taxon>
        <taxon>Pterygota</taxon>
        <taxon>Neoptera</taxon>
        <taxon>Endopterygota</taxon>
        <taxon>Coleoptera</taxon>
        <taxon>Polyphaga</taxon>
        <taxon>Cucujiformia</taxon>
        <taxon>Chrysomeloidea</taxon>
        <taxon>Chrysomelidae</taxon>
        <taxon>Galerucinae</taxon>
        <taxon>Alticini</taxon>
        <taxon>Psylliodes</taxon>
    </lineage>
</organism>
<evidence type="ECO:0000313" key="2">
    <source>
        <dbReference type="EMBL" id="CAH1111688.1"/>
    </source>
</evidence>
<dbReference type="OrthoDB" id="10053513at2759"/>
<accession>A0A9P0D4G1</accession>
<gene>
    <name evidence="2" type="ORF">PSYICH_LOCUS11820</name>
</gene>
<keyword evidence="3" id="KW-1185">Reference proteome</keyword>
<dbReference type="PANTHER" id="PTHR33053:SF24">
    <property type="entry name" value="TRANSPOSASE DOMAIN-CONTAINING PROTEIN"/>
    <property type="match status" value="1"/>
</dbReference>
<evidence type="ECO:0000313" key="3">
    <source>
        <dbReference type="Proteomes" id="UP001153636"/>
    </source>
</evidence>
<reference evidence="2" key="1">
    <citation type="submission" date="2022-01" db="EMBL/GenBank/DDBJ databases">
        <authorList>
            <person name="King R."/>
        </authorList>
    </citation>
    <scope>NUCLEOTIDE SEQUENCE</scope>
</reference>
<evidence type="ECO:0008006" key="4">
    <source>
        <dbReference type="Google" id="ProtNLM"/>
    </source>
</evidence>
<evidence type="ECO:0000256" key="1">
    <source>
        <dbReference type="SAM" id="MobiDB-lite"/>
    </source>
</evidence>
<name>A0A9P0D4G1_9CUCU</name>
<protein>
    <recommendedName>
        <fullName evidence="4">Transposase domain-containing protein</fullName>
    </recommendedName>
</protein>
<feature type="compositionally biased region" description="Low complexity" evidence="1">
    <location>
        <begin position="99"/>
        <end position="121"/>
    </location>
</feature>
<dbReference type="AlphaFoldDB" id="A0A9P0D4G1"/>
<dbReference type="EMBL" id="OV651818">
    <property type="protein sequence ID" value="CAH1111688.1"/>
    <property type="molecule type" value="Genomic_DNA"/>
</dbReference>
<dbReference type="PANTHER" id="PTHR33053">
    <property type="entry name" value="PROTEIN, PUTATIVE-RELATED"/>
    <property type="match status" value="1"/>
</dbReference>
<feature type="region of interest" description="Disordered" evidence="1">
    <location>
        <begin position="89"/>
        <end position="122"/>
    </location>
</feature>